<evidence type="ECO:0000313" key="2">
    <source>
        <dbReference type="Proteomes" id="UP000001396"/>
    </source>
</evidence>
<dbReference type="OMA" id="NQANHKG"/>
<dbReference type="RefSeq" id="XP_020432906.1">
    <property type="nucleotide sequence ID" value="XM_020577232.1"/>
</dbReference>
<gene>
    <name evidence="1" type="ORF">PPL_06373</name>
</gene>
<name>D3BCZ5_HETP5</name>
<reference evidence="1 2" key="1">
    <citation type="journal article" date="2011" name="Genome Res.">
        <title>Phylogeny-wide analysis of social amoeba genomes highlights ancient origins for complex intercellular communication.</title>
        <authorList>
            <person name="Heidel A.J."/>
            <person name="Lawal H.M."/>
            <person name="Felder M."/>
            <person name="Schilde C."/>
            <person name="Helps N.R."/>
            <person name="Tunggal B."/>
            <person name="Rivero F."/>
            <person name="John U."/>
            <person name="Schleicher M."/>
            <person name="Eichinger L."/>
            <person name="Platzer M."/>
            <person name="Noegel A.A."/>
            <person name="Schaap P."/>
            <person name="Gloeckner G."/>
        </authorList>
    </citation>
    <scope>NUCLEOTIDE SEQUENCE [LARGE SCALE GENOMIC DNA]</scope>
    <source>
        <strain evidence="2">ATCC 26659 / Pp 5 / PN500</strain>
    </source>
</reference>
<protein>
    <submittedName>
        <fullName evidence="1">Uncharacterized protein</fullName>
    </submittedName>
</protein>
<dbReference type="InParanoid" id="D3BCZ5"/>
<dbReference type="GeneID" id="31361855"/>
<dbReference type="FunCoup" id="D3BCZ5">
    <property type="interactions" value="805"/>
</dbReference>
<evidence type="ECO:0000313" key="1">
    <source>
        <dbReference type="EMBL" id="EFA80787.1"/>
    </source>
</evidence>
<dbReference type="AlphaFoldDB" id="D3BCZ5"/>
<organism evidence="1 2">
    <name type="scientific">Heterostelium pallidum (strain ATCC 26659 / Pp 5 / PN500)</name>
    <name type="common">Cellular slime mold</name>
    <name type="synonym">Polysphondylium pallidum</name>
    <dbReference type="NCBI Taxonomy" id="670386"/>
    <lineage>
        <taxon>Eukaryota</taxon>
        <taxon>Amoebozoa</taxon>
        <taxon>Evosea</taxon>
        <taxon>Eumycetozoa</taxon>
        <taxon>Dictyostelia</taxon>
        <taxon>Acytosteliales</taxon>
        <taxon>Acytosteliaceae</taxon>
        <taxon>Heterostelium</taxon>
    </lineage>
</organism>
<accession>D3BCZ5</accession>
<dbReference type="Proteomes" id="UP000001396">
    <property type="component" value="Unassembled WGS sequence"/>
</dbReference>
<sequence length="106" mass="12151">MTRTGGLNGDYKSIEIDVDTGFFFNQANKKGKLTPEDVRKLDEIIDSDQFKSLDPKYTNPNPLSTPNSYRYTVSYSEKRIGSTFDVSTKYPDFLDQLISIFEKYAI</sequence>
<dbReference type="EMBL" id="ADBJ01000028">
    <property type="protein sequence ID" value="EFA80787.1"/>
    <property type="molecule type" value="Genomic_DNA"/>
</dbReference>
<keyword evidence="2" id="KW-1185">Reference proteome</keyword>
<comment type="caution">
    <text evidence="1">The sequence shown here is derived from an EMBL/GenBank/DDBJ whole genome shotgun (WGS) entry which is preliminary data.</text>
</comment>
<proteinExistence type="predicted"/>